<dbReference type="Proteomes" id="UP000257002">
    <property type="component" value="Unassembled WGS sequence"/>
</dbReference>
<comment type="caution">
    <text evidence="1">The sequence shown here is derived from an EMBL/GenBank/DDBJ whole genome shotgun (WGS) entry which is preliminary data.</text>
</comment>
<organism evidence="1 2">
    <name type="scientific">Microcystis wesenbergii TW10</name>
    <dbReference type="NCBI Taxonomy" id="2060474"/>
    <lineage>
        <taxon>Bacteria</taxon>
        <taxon>Bacillati</taxon>
        <taxon>Cyanobacteriota</taxon>
        <taxon>Cyanophyceae</taxon>
        <taxon>Oscillatoriophycideae</taxon>
        <taxon>Chroococcales</taxon>
        <taxon>Microcystaceae</taxon>
        <taxon>Microcystis</taxon>
    </lineage>
</organism>
<protein>
    <submittedName>
        <fullName evidence="1">Uncharacterized protein</fullName>
    </submittedName>
</protein>
<proteinExistence type="predicted"/>
<name>A0A3E0M2X2_9CHRO</name>
<dbReference type="AlphaFoldDB" id="A0A3E0M2X2"/>
<evidence type="ECO:0000313" key="2">
    <source>
        <dbReference type="Proteomes" id="UP000257002"/>
    </source>
</evidence>
<sequence>MSSLHPLDGELNLPPEQYSHTLSERVASASALNGFNQTVEIIKKTTAAQIAKRQVEEIALSSACDFDEFYQAQQAKSQPDEETGEILVISVEGKGVVLTSSPP</sequence>
<evidence type="ECO:0000313" key="1">
    <source>
        <dbReference type="EMBL" id="REJ54139.1"/>
    </source>
</evidence>
<reference evidence="1 2" key="1">
    <citation type="submission" date="2017-10" db="EMBL/GenBank/DDBJ databases">
        <title>A large-scale comparative metagenomic study reveals the eutrophication-driven functional interactions in six Microcystis-epibionts communities.</title>
        <authorList>
            <person name="Li Q."/>
            <person name="Lin F."/>
        </authorList>
    </citation>
    <scope>NUCLEOTIDE SEQUENCE [LARGE SCALE GENOMIC DNA]</scope>
    <source>
        <strain evidence="1">TW10</strain>
    </source>
</reference>
<dbReference type="EMBL" id="QQWD01000006">
    <property type="protein sequence ID" value="REJ54139.1"/>
    <property type="molecule type" value="Genomic_DNA"/>
</dbReference>
<gene>
    <name evidence="1" type="ORF">DWQ51_06915</name>
</gene>
<accession>A0A3E0M2X2</accession>